<evidence type="ECO:0000259" key="1">
    <source>
        <dbReference type="Pfam" id="PF00535"/>
    </source>
</evidence>
<name>A0A9X0QWT1_9PROT</name>
<accession>A0A9X0QWT1</accession>
<dbReference type="InterPro" id="IPR029044">
    <property type="entry name" value="Nucleotide-diphossugar_trans"/>
</dbReference>
<evidence type="ECO:0000313" key="2">
    <source>
        <dbReference type="EMBL" id="MBC4015015.1"/>
    </source>
</evidence>
<sequence>MPTPGLLPRLRRALLQTASRAWRRGWGLLPARAAALRVPLATLAQHAFGAPPRPPRVDRLPQAALHRWLSRHATPSADQRRAIRAASRSWPDAPRFLVLLDARGAEPAAVTASLNSLRQQLHMAWRGCVLVGADDPPLDPRDTRVSIAQHIDPWPDADWVMLLAPGDRLTETALHVLATVAEAAPVARILYADECLAEPGQPGAMLWLKPDFDADLHLARGLFGPATAYRAALAAGLAEEDRDSFALRAAMAVKPAAIRHVPMVLATAAASPEPAARRAVLETALAAQGIAATVEPAPLLPSACRIRFALPTPTPLVSVIVPTRDRAALLATCAASVLERTDYPEIEFIIVDNGSVEPETLALFNRLRRDPRVRILPSPGPFNYSALNNQAAKAARGEILLLLNNDIAVIEPDWLREMASQAMRPDVGAVGAKLLYGDDTLQHGGVVLGIGGVADHYLPRAARDDQGPFGTLALVREVSAVTGACLAVRREVYRAVGGLDAERLTVAFNDVDFCLKIRAAGWRILWTPFAELYHLESASRGQDLAPEKLRRFAGEIATMRERWAAELADDPFYNSNLSLEGAHAVLADRPRWAPPWQASDG</sequence>
<dbReference type="Proteomes" id="UP000600101">
    <property type="component" value="Unassembled WGS sequence"/>
</dbReference>
<reference evidence="2" key="1">
    <citation type="submission" date="2020-08" db="EMBL/GenBank/DDBJ databases">
        <authorList>
            <person name="Hu Y."/>
            <person name="Nguyen S.V."/>
            <person name="Li F."/>
            <person name="Fanning S."/>
        </authorList>
    </citation>
    <scope>NUCLEOTIDE SEQUENCE</scope>
    <source>
        <strain evidence="2">SYSU D8009</strain>
    </source>
</reference>
<dbReference type="InterPro" id="IPR001173">
    <property type="entry name" value="Glyco_trans_2-like"/>
</dbReference>
<dbReference type="Pfam" id="PF00535">
    <property type="entry name" value="Glycos_transf_2"/>
    <property type="match status" value="1"/>
</dbReference>
<keyword evidence="3" id="KW-1185">Reference proteome</keyword>
<dbReference type="RefSeq" id="WP_186769779.1">
    <property type="nucleotide sequence ID" value="NZ_JACOMF010000005.1"/>
</dbReference>
<dbReference type="PANTHER" id="PTHR43179">
    <property type="entry name" value="RHAMNOSYLTRANSFERASE WBBL"/>
    <property type="match status" value="1"/>
</dbReference>
<protein>
    <submittedName>
        <fullName evidence="2">Glycosyltransferase family 2 protein</fullName>
    </submittedName>
</protein>
<dbReference type="PANTHER" id="PTHR43179:SF7">
    <property type="entry name" value="RHAMNOSYLTRANSFERASE WBBL"/>
    <property type="match status" value="1"/>
</dbReference>
<dbReference type="Gene3D" id="3.90.550.10">
    <property type="entry name" value="Spore Coat Polysaccharide Biosynthesis Protein SpsA, Chain A"/>
    <property type="match status" value="1"/>
</dbReference>
<dbReference type="SUPFAM" id="SSF53448">
    <property type="entry name" value="Nucleotide-diphospho-sugar transferases"/>
    <property type="match status" value="1"/>
</dbReference>
<proteinExistence type="predicted"/>
<feature type="domain" description="Glycosyltransferase 2-like" evidence="1">
    <location>
        <begin position="318"/>
        <end position="492"/>
    </location>
</feature>
<gene>
    <name evidence="2" type="ORF">H7965_06725</name>
</gene>
<evidence type="ECO:0000313" key="3">
    <source>
        <dbReference type="Proteomes" id="UP000600101"/>
    </source>
</evidence>
<dbReference type="EMBL" id="JACOMF010000005">
    <property type="protein sequence ID" value="MBC4015015.1"/>
    <property type="molecule type" value="Genomic_DNA"/>
</dbReference>
<dbReference type="AlphaFoldDB" id="A0A9X0QWT1"/>
<dbReference type="CDD" id="cd04186">
    <property type="entry name" value="GT_2_like_c"/>
    <property type="match status" value="1"/>
</dbReference>
<comment type="caution">
    <text evidence="2">The sequence shown here is derived from an EMBL/GenBank/DDBJ whole genome shotgun (WGS) entry which is preliminary data.</text>
</comment>
<organism evidence="2 3">
    <name type="scientific">Siccirubricoccus deserti</name>
    <dbReference type="NCBI Taxonomy" id="2013562"/>
    <lineage>
        <taxon>Bacteria</taxon>
        <taxon>Pseudomonadati</taxon>
        <taxon>Pseudomonadota</taxon>
        <taxon>Alphaproteobacteria</taxon>
        <taxon>Acetobacterales</taxon>
        <taxon>Roseomonadaceae</taxon>
        <taxon>Siccirubricoccus</taxon>
    </lineage>
</organism>